<dbReference type="OrthoDB" id="189997at2759"/>
<evidence type="ECO:0000259" key="1">
    <source>
        <dbReference type="Pfam" id="PF03417"/>
    </source>
</evidence>
<dbReference type="Gene3D" id="1.10.10.2120">
    <property type="match status" value="1"/>
</dbReference>
<feature type="domain" description="Peptidase C45 hydrolase" evidence="1">
    <location>
        <begin position="455"/>
        <end position="681"/>
    </location>
</feature>
<dbReference type="Pfam" id="PF03972">
    <property type="entry name" value="MmgE_PrpD_N"/>
    <property type="match status" value="1"/>
</dbReference>
<dbReference type="PANTHER" id="PTHR34180:SF1">
    <property type="entry name" value="BETA-ALANYL-DOPAMINE_CARCININE HYDROLASE"/>
    <property type="match status" value="1"/>
</dbReference>
<dbReference type="Pfam" id="PF03417">
    <property type="entry name" value="AAT"/>
    <property type="match status" value="1"/>
</dbReference>
<dbReference type="InterPro" id="IPR045336">
    <property type="entry name" value="MmgE_PrpD_N"/>
</dbReference>
<dbReference type="AlphaFoldDB" id="A0A9P1M930"/>
<sequence length="695" mass="73640">MPVAPSPTLPASPLPSDDDVTGKICNFIARTKYEDCPPEIFSKLSDFMIDHIGVASSAALRGESSNALLQAVQVLGGNSGQSTVYAKGKTFTPQYAAFLNGAFAHTFDFDDTMAEAVLHPGASIIPAALAEAERSGSSGKHLLVALAVGYEVACRLGRALGTGGYARGFHNTSTAGIFGAVAALANLRGLSPSTVENAFGLAGSRASGSMQFLHNGAWNKRLHPGFAAHDALVCVALAEAGSANPAGICADLGSSWIFLATALKPFPACRMTHAAIEIAARTAAQEAPGMMPEKISTIVDAQFSIYYQIAASWVFGCEIGWDVYSDQVMVDPRIAELCTRITVAADGEVGFQHGAGARNQVHGSIAFYENLFQTTCALNWDKVRGEASKYVTALQDLCPRYLEEMRGLAQGAGVELLDIVAINVRTEITFGLYIEQPELPIEMDGCTSIALKSPGGPLLLAQNWDWMKEQAPNLLVCHISQPGTEIPRFSMVTEAGVIGKIGLNECGVGVCLNAIKARGVNPGMLPVHLGLRAVLESRTREDAMAKLRASGIAGSAHILVADAHAATGLECTVQGIKSLEMDGDGIIVHSNHLVLDHENVVEPPWLHDSPIRLKRARVLLDQVLGTATSAPGPETLVPLFEDEEGYPFSINRAQVGECTTETLFNIVMDLANKQATVRFGRVGTTESGEAVELGF</sequence>
<reference evidence="3" key="1">
    <citation type="submission" date="2022-11" db="EMBL/GenBank/DDBJ databases">
        <authorList>
            <person name="Scott C."/>
            <person name="Bruce N."/>
        </authorList>
    </citation>
    <scope>NUCLEOTIDE SEQUENCE</scope>
</reference>
<dbReference type="Gene3D" id="3.60.60.10">
    <property type="entry name" value="Penicillin V Acylase, Chain A"/>
    <property type="match status" value="1"/>
</dbReference>
<dbReference type="Gene3D" id="1.10.4100.10">
    <property type="entry name" value="2-methylcitrate dehydratase PrpD"/>
    <property type="match status" value="1"/>
</dbReference>
<name>A0A9P1M930_9PEZI</name>
<evidence type="ECO:0000313" key="4">
    <source>
        <dbReference type="Proteomes" id="UP000838763"/>
    </source>
</evidence>
<feature type="domain" description="MmgE/PrpD N-terminal" evidence="2">
    <location>
        <begin position="23"/>
        <end position="246"/>
    </location>
</feature>
<evidence type="ECO:0000259" key="2">
    <source>
        <dbReference type="Pfam" id="PF03972"/>
    </source>
</evidence>
<dbReference type="InterPro" id="IPR047794">
    <property type="entry name" value="C45_proenzyme-like"/>
</dbReference>
<dbReference type="GO" id="GO:0016829">
    <property type="term" value="F:lyase activity"/>
    <property type="evidence" value="ECO:0007669"/>
    <property type="project" value="InterPro"/>
</dbReference>
<dbReference type="NCBIfam" id="NF040521">
    <property type="entry name" value="C45_proenzyme"/>
    <property type="match status" value="1"/>
</dbReference>
<evidence type="ECO:0000313" key="3">
    <source>
        <dbReference type="EMBL" id="CAI4214292.1"/>
    </source>
</evidence>
<dbReference type="PANTHER" id="PTHR34180">
    <property type="entry name" value="PEPTIDASE C45"/>
    <property type="match status" value="1"/>
</dbReference>
<proteinExistence type="predicted"/>
<keyword evidence="4" id="KW-1185">Reference proteome</keyword>
<dbReference type="InterPro" id="IPR036148">
    <property type="entry name" value="MmgE/PrpD_sf"/>
</dbReference>
<dbReference type="InterPro" id="IPR047801">
    <property type="entry name" value="Peptidase_C45"/>
</dbReference>
<accession>A0A9P1M930</accession>
<dbReference type="SUPFAM" id="SSF103378">
    <property type="entry name" value="2-methylcitrate dehydratase PrpD"/>
    <property type="match status" value="1"/>
</dbReference>
<dbReference type="Proteomes" id="UP000838763">
    <property type="component" value="Unassembled WGS sequence"/>
</dbReference>
<gene>
    <name evidence="3" type="ORF">PPNO1_LOCUS4023</name>
</gene>
<dbReference type="InterPro" id="IPR005079">
    <property type="entry name" value="Peptidase_C45_hydrolase"/>
</dbReference>
<dbReference type="InterPro" id="IPR042183">
    <property type="entry name" value="MmgE/PrpD_sf_1"/>
</dbReference>
<organism evidence="3 4">
    <name type="scientific">Parascedosporium putredinis</name>
    <dbReference type="NCBI Taxonomy" id="1442378"/>
    <lineage>
        <taxon>Eukaryota</taxon>
        <taxon>Fungi</taxon>
        <taxon>Dikarya</taxon>
        <taxon>Ascomycota</taxon>
        <taxon>Pezizomycotina</taxon>
        <taxon>Sordariomycetes</taxon>
        <taxon>Hypocreomycetidae</taxon>
        <taxon>Microascales</taxon>
        <taxon>Microascaceae</taxon>
        <taxon>Parascedosporium</taxon>
    </lineage>
</organism>
<comment type="caution">
    <text evidence="3">The sequence shown here is derived from an EMBL/GenBank/DDBJ whole genome shotgun (WGS) entry which is preliminary data.</text>
</comment>
<dbReference type="EMBL" id="CALLCH030000011">
    <property type="protein sequence ID" value="CAI4214292.1"/>
    <property type="molecule type" value="Genomic_DNA"/>
</dbReference>
<protein>
    <submittedName>
        <fullName evidence="3">Uncharacterized protein</fullName>
    </submittedName>
</protein>